<name>A0A368JI77_9BACT</name>
<organism evidence="1 2">
    <name type="scientific">Larkinella punicea</name>
    <dbReference type="NCBI Taxonomy" id="2315727"/>
    <lineage>
        <taxon>Bacteria</taxon>
        <taxon>Pseudomonadati</taxon>
        <taxon>Bacteroidota</taxon>
        <taxon>Cytophagia</taxon>
        <taxon>Cytophagales</taxon>
        <taxon>Spirosomataceae</taxon>
        <taxon>Larkinella</taxon>
    </lineage>
</organism>
<dbReference type="Proteomes" id="UP000253383">
    <property type="component" value="Unassembled WGS sequence"/>
</dbReference>
<evidence type="ECO:0008006" key="3">
    <source>
        <dbReference type="Google" id="ProtNLM"/>
    </source>
</evidence>
<dbReference type="RefSeq" id="WP_114409270.1">
    <property type="nucleotide sequence ID" value="NZ_QOWE01000029.1"/>
</dbReference>
<dbReference type="Gene3D" id="1.10.510.10">
    <property type="entry name" value="Transferase(Phosphotransferase) domain 1"/>
    <property type="match status" value="1"/>
</dbReference>
<evidence type="ECO:0000313" key="2">
    <source>
        <dbReference type="Proteomes" id="UP000253383"/>
    </source>
</evidence>
<protein>
    <recommendedName>
        <fullName evidence="3">Protein kinase domain-containing protein</fullName>
    </recommendedName>
</protein>
<dbReference type="EMBL" id="QOWE01000029">
    <property type="protein sequence ID" value="RCR66253.1"/>
    <property type="molecule type" value="Genomic_DNA"/>
</dbReference>
<sequence length="174" mass="20011">MQKRYPNQLSYGANNLVVALSETEVAKVFRGDTRSDIGSEAEKLKIANQINGLVAQFIRLDYDEANEWDMLVMERLYPLDFRSIEISKRELLLDVFEDELTELHKAGFVHRDIRRPSDQSGEKYDNIMLTDKGLRLIDVGISALKTQVGEKLFGKYLEVELGELDAFKAYFLSR</sequence>
<dbReference type="AlphaFoldDB" id="A0A368JI77"/>
<dbReference type="OrthoDB" id="950305at2"/>
<proteinExistence type="predicted"/>
<gene>
    <name evidence="1" type="ORF">DUE52_27330</name>
</gene>
<reference evidence="1 2" key="1">
    <citation type="submission" date="2018-07" db="EMBL/GenBank/DDBJ databases">
        <title>Genome analysis of Larkinella rosea.</title>
        <authorList>
            <person name="Zhou Z."/>
            <person name="Wang G."/>
        </authorList>
    </citation>
    <scope>NUCLEOTIDE SEQUENCE [LARGE SCALE GENOMIC DNA]</scope>
    <source>
        <strain evidence="2">zzj9</strain>
    </source>
</reference>
<dbReference type="InterPro" id="IPR011009">
    <property type="entry name" value="Kinase-like_dom_sf"/>
</dbReference>
<accession>A0A368JI77</accession>
<evidence type="ECO:0000313" key="1">
    <source>
        <dbReference type="EMBL" id="RCR66253.1"/>
    </source>
</evidence>
<comment type="caution">
    <text evidence="1">The sequence shown here is derived from an EMBL/GenBank/DDBJ whole genome shotgun (WGS) entry which is preliminary data.</text>
</comment>
<dbReference type="SUPFAM" id="SSF56112">
    <property type="entry name" value="Protein kinase-like (PK-like)"/>
    <property type="match status" value="1"/>
</dbReference>
<keyword evidence="2" id="KW-1185">Reference proteome</keyword>